<evidence type="ECO:0000313" key="2">
    <source>
        <dbReference type="EMBL" id="ADW01638.1"/>
    </source>
</evidence>
<dbReference type="KEGG" id="sfa:Sfla_0170"/>
<feature type="region of interest" description="Disordered" evidence="1">
    <location>
        <begin position="228"/>
        <end position="271"/>
    </location>
</feature>
<sequence>MTTRAEGPRNVSAVLHTLYEQERDATVLVAGAPGGRIHVRQGLVVSIDTPGAPGAESILLRSGRVADTEWTAVRAACRDEEGRLADELSARGLLTATEFEVLCVAAVFDAAFVLALAAPQGWEVTGPVPVPVSGPGLTPRRIAAETTRRLAALNGQWMPASALAVLRVQPAEPVPSLLPSRYVTLLRAANDRRTPRDLAFALGRGTYAVMLDLARLHTLGLLQETAPVTDARPSTAPRVPASGTRSPEPAPVVTLPRRTPGAHQLGGADRS</sequence>
<accession>A0A8D3WDC9</accession>
<reference evidence="2 3" key="1">
    <citation type="submission" date="2011-01" db="EMBL/GenBank/DDBJ databases">
        <title>Complete sequence of chromosome of Streptomyces flavogriseus ATCC 33331.</title>
        <authorList>
            <consortium name="US DOE Joint Genome Institute"/>
            <person name="Lucas S."/>
            <person name="Copeland A."/>
            <person name="Lapidus A."/>
            <person name="Cheng J.-F."/>
            <person name="Goodwin L."/>
            <person name="Pitluck S."/>
            <person name="Davenport K."/>
            <person name="Detter J.C."/>
            <person name="Han C."/>
            <person name="Tapia R."/>
            <person name="Land M."/>
            <person name="Hauser L."/>
            <person name="Kyrpides N."/>
            <person name="Ivanova N."/>
            <person name="Ovchinnikova G."/>
            <person name="Pagani I."/>
            <person name="Brumm P."/>
            <person name="Mead D."/>
            <person name="Woyke T."/>
        </authorList>
    </citation>
    <scope>NUCLEOTIDE SEQUENCE [LARGE SCALE GENOMIC DNA]</scope>
    <source>
        <strain evidence="3">ATCC 33331 / IAF-45CD</strain>
    </source>
</reference>
<organism evidence="2 3">
    <name type="scientific">Streptomyces pratensis (strain ATCC 33331 / IAF-45CD)</name>
    <dbReference type="NCBI Taxonomy" id="591167"/>
    <lineage>
        <taxon>Bacteria</taxon>
        <taxon>Bacillati</taxon>
        <taxon>Actinomycetota</taxon>
        <taxon>Actinomycetes</taxon>
        <taxon>Kitasatosporales</taxon>
        <taxon>Streptomycetaceae</taxon>
        <taxon>Streptomyces</taxon>
    </lineage>
</organism>
<name>A0A8D3WDC9_STRFA</name>
<evidence type="ECO:0008006" key="4">
    <source>
        <dbReference type="Google" id="ProtNLM"/>
    </source>
</evidence>
<protein>
    <recommendedName>
        <fullName evidence="4">DUF4388 domain-containing protein</fullName>
    </recommendedName>
</protein>
<gene>
    <name evidence="2" type="ordered locus">Sfla_0170</name>
</gene>
<evidence type="ECO:0000313" key="3">
    <source>
        <dbReference type="Proteomes" id="UP000002066"/>
    </source>
</evidence>
<proteinExistence type="predicted"/>
<dbReference type="AlphaFoldDB" id="A0A8D3WDC9"/>
<evidence type="ECO:0000256" key="1">
    <source>
        <dbReference type="SAM" id="MobiDB-lite"/>
    </source>
</evidence>
<dbReference type="Proteomes" id="UP000002066">
    <property type="component" value="Chromosome"/>
</dbReference>
<dbReference type="OrthoDB" id="4550778at2"/>
<dbReference type="EMBL" id="CP002475">
    <property type="protein sequence ID" value="ADW01638.1"/>
    <property type="molecule type" value="Genomic_DNA"/>
</dbReference>